<feature type="signal peptide" evidence="2">
    <location>
        <begin position="1"/>
        <end position="22"/>
    </location>
</feature>
<keyword evidence="3" id="KW-0396">Initiation factor</keyword>
<evidence type="ECO:0000256" key="1">
    <source>
        <dbReference type="SAM" id="MobiDB-lite"/>
    </source>
</evidence>
<proteinExistence type="predicted"/>
<feature type="region of interest" description="Disordered" evidence="1">
    <location>
        <begin position="39"/>
        <end position="63"/>
    </location>
</feature>
<keyword evidence="2" id="KW-0732">Signal</keyword>
<organism evidence="3 4">
    <name type="scientific">Candidatus Desulfovibrio intestinavium</name>
    <dbReference type="NCBI Taxonomy" id="2838534"/>
    <lineage>
        <taxon>Bacteria</taxon>
        <taxon>Pseudomonadati</taxon>
        <taxon>Thermodesulfobacteriota</taxon>
        <taxon>Desulfovibrionia</taxon>
        <taxon>Desulfovibrionales</taxon>
        <taxon>Desulfovibrionaceae</taxon>
        <taxon>Desulfovibrio</taxon>
    </lineage>
</organism>
<keyword evidence="3" id="KW-0648">Protein biosynthesis</keyword>
<gene>
    <name evidence="3" type="ORF">H9784_08410</name>
</gene>
<sequence length="180" mass="19457">MKKILTPLALVLCLGMSGCGLFGGDAADSDPAIAVDHEGEAPKAEPAAEVEPAPAPVKKESAASANLKGEARIKADLDVTGKQLVGRAARTVMPSKASRSVRKDGKGYVATYVEVDQNNVSTEVRPGSKGQHVGFIRYSEYEYECRGATRQEALTTNQCERVRTRNLNELIRHDGKKWLF</sequence>
<reference evidence="3" key="1">
    <citation type="journal article" date="2021" name="PeerJ">
        <title>Extensive microbial diversity within the chicken gut microbiome revealed by metagenomics and culture.</title>
        <authorList>
            <person name="Gilroy R."/>
            <person name="Ravi A."/>
            <person name="Getino M."/>
            <person name="Pursley I."/>
            <person name="Horton D.L."/>
            <person name="Alikhan N.F."/>
            <person name="Baker D."/>
            <person name="Gharbi K."/>
            <person name="Hall N."/>
            <person name="Watson M."/>
            <person name="Adriaenssens E.M."/>
            <person name="Foster-Nyarko E."/>
            <person name="Jarju S."/>
            <person name="Secka A."/>
            <person name="Antonio M."/>
            <person name="Oren A."/>
            <person name="Chaudhuri R.R."/>
            <person name="La Ragione R."/>
            <person name="Hildebrand F."/>
            <person name="Pallen M.J."/>
        </authorList>
    </citation>
    <scope>NUCLEOTIDE SEQUENCE</scope>
    <source>
        <strain evidence="3">5032</strain>
    </source>
</reference>
<evidence type="ECO:0000313" key="3">
    <source>
        <dbReference type="EMBL" id="HJA79567.1"/>
    </source>
</evidence>
<accession>A0A9D2HNT7</accession>
<dbReference type="EMBL" id="DWZD01000046">
    <property type="protein sequence ID" value="HJA79567.1"/>
    <property type="molecule type" value="Genomic_DNA"/>
</dbReference>
<name>A0A9D2HNT7_9BACT</name>
<evidence type="ECO:0000313" key="4">
    <source>
        <dbReference type="Proteomes" id="UP000823821"/>
    </source>
</evidence>
<comment type="caution">
    <text evidence="3">The sequence shown here is derived from an EMBL/GenBank/DDBJ whole genome shotgun (WGS) entry which is preliminary data.</text>
</comment>
<evidence type="ECO:0000256" key="2">
    <source>
        <dbReference type="SAM" id="SignalP"/>
    </source>
</evidence>
<dbReference type="GO" id="GO:0003743">
    <property type="term" value="F:translation initiation factor activity"/>
    <property type="evidence" value="ECO:0007669"/>
    <property type="project" value="UniProtKB-KW"/>
</dbReference>
<protein>
    <submittedName>
        <fullName evidence="3">Translation initiation factor 2</fullName>
    </submittedName>
</protein>
<dbReference type="PROSITE" id="PS51257">
    <property type="entry name" value="PROKAR_LIPOPROTEIN"/>
    <property type="match status" value="1"/>
</dbReference>
<dbReference type="AlphaFoldDB" id="A0A9D2HNT7"/>
<feature type="chain" id="PRO_5038767491" evidence="2">
    <location>
        <begin position="23"/>
        <end position="180"/>
    </location>
</feature>
<reference evidence="3" key="2">
    <citation type="submission" date="2021-04" db="EMBL/GenBank/DDBJ databases">
        <authorList>
            <person name="Gilroy R."/>
        </authorList>
    </citation>
    <scope>NUCLEOTIDE SEQUENCE</scope>
    <source>
        <strain evidence="3">5032</strain>
    </source>
</reference>
<dbReference type="Proteomes" id="UP000823821">
    <property type="component" value="Unassembled WGS sequence"/>
</dbReference>